<dbReference type="GO" id="GO:0004556">
    <property type="term" value="F:alpha-amylase activity"/>
    <property type="evidence" value="ECO:0007669"/>
    <property type="project" value="TreeGrafter"/>
</dbReference>
<evidence type="ECO:0000259" key="4">
    <source>
        <dbReference type="SMART" id="SM00642"/>
    </source>
</evidence>
<dbReference type="SUPFAM" id="SSF51445">
    <property type="entry name" value="(Trans)glycosidases"/>
    <property type="match status" value="1"/>
</dbReference>
<dbReference type="SMART" id="SM00642">
    <property type="entry name" value="Aamy"/>
    <property type="match status" value="1"/>
</dbReference>
<dbReference type="Gene3D" id="2.60.40.1180">
    <property type="entry name" value="Golgi alpha-mannosidase II"/>
    <property type="match status" value="1"/>
</dbReference>
<dbReference type="GO" id="GO:0004574">
    <property type="term" value="F:oligo-1,6-glucosidase activity"/>
    <property type="evidence" value="ECO:0007669"/>
    <property type="project" value="UniProtKB-EC"/>
</dbReference>
<dbReference type="EC" id="3.2.1.10" evidence="5"/>
<reference evidence="5 6" key="1">
    <citation type="submission" date="2020-07" db="EMBL/GenBank/DDBJ databases">
        <title>Genomic Encyclopedia of Archaeal and Bacterial Type Strains, Phase II (KMG-II): from individual species to whole genera.</title>
        <authorList>
            <person name="Goeker M."/>
        </authorList>
    </citation>
    <scope>NUCLEOTIDE SEQUENCE [LARGE SCALE GENOMIC DNA]</scope>
    <source>
        <strain evidence="5 6">DSM 21226</strain>
    </source>
</reference>
<evidence type="ECO:0000313" key="5">
    <source>
        <dbReference type="EMBL" id="NYG33688.1"/>
    </source>
</evidence>
<keyword evidence="6" id="KW-1185">Reference proteome</keyword>
<dbReference type="RefSeq" id="WP_179634425.1">
    <property type="nucleotide sequence ID" value="NZ_JACCFH010000001.1"/>
</dbReference>
<keyword evidence="2 5" id="KW-0378">Hydrolase</keyword>
<dbReference type="InterPro" id="IPR013780">
    <property type="entry name" value="Glyco_hydro_b"/>
</dbReference>
<dbReference type="PANTHER" id="PTHR10357">
    <property type="entry name" value="ALPHA-AMYLASE FAMILY MEMBER"/>
    <property type="match status" value="1"/>
</dbReference>
<evidence type="ECO:0000256" key="1">
    <source>
        <dbReference type="ARBA" id="ARBA00008061"/>
    </source>
</evidence>
<dbReference type="InterPro" id="IPR017853">
    <property type="entry name" value="GH"/>
</dbReference>
<dbReference type="CDD" id="cd11333">
    <property type="entry name" value="AmyAc_SI_OligoGlu_DGase"/>
    <property type="match status" value="1"/>
</dbReference>
<dbReference type="FunFam" id="3.20.20.80:FF:000064">
    <property type="entry name" value="Oligo-1,6-glucosidase"/>
    <property type="match status" value="2"/>
</dbReference>
<dbReference type="Proteomes" id="UP000518288">
    <property type="component" value="Unassembled WGS sequence"/>
</dbReference>
<dbReference type="GO" id="GO:0009313">
    <property type="term" value="P:oligosaccharide catabolic process"/>
    <property type="evidence" value="ECO:0007669"/>
    <property type="project" value="TreeGrafter"/>
</dbReference>
<dbReference type="NCBIfam" id="NF008183">
    <property type="entry name" value="PRK10933.1"/>
    <property type="match status" value="1"/>
</dbReference>
<accession>A0A7Y9U657</accession>
<feature type="domain" description="Glycosyl hydrolase family 13 catalytic" evidence="4">
    <location>
        <begin position="17"/>
        <end position="432"/>
    </location>
</feature>
<evidence type="ECO:0000256" key="2">
    <source>
        <dbReference type="ARBA" id="ARBA00022801"/>
    </source>
</evidence>
<name>A0A7Y9U657_9BURK</name>
<dbReference type="InterPro" id="IPR006047">
    <property type="entry name" value="GH13_cat_dom"/>
</dbReference>
<dbReference type="PANTHER" id="PTHR10357:SF184">
    <property type="entry name" value="OLIGO-1,6-GLUCOSIDASE 1"/>
    <property type="match status" value="1"/>
</dbReference>
<dbReference type="Gene3D" id="3.90.400.10">
    <property type="entry name" value="Oligo-1,6-glucosidase, Domain 2"/>
    <property type="match status" value="1"/>
</dbReference>
<dbReference type="Pfam" id="PF00128">
    <property type="entry name" value="Alpha-amylase"/>
    <property type="match status" value="1"/>
</dbReference>
<dbReference type="EMBL" id="JACCFH010000001">
    <property type="protein sequence ID" value="NYG33688.1"/>
    <property type="molecule type" value="Genomic_DNA"/>
</dbReference>
<sequence>MTARPDRDWWKQSVVYQIYPRSFCDSNGDGIGDLPGITSKLDHLKLLGVDVVWLSPVYASPQDDNGYDISDYRAIAPEFGTMAEFDEMLAQMHARGIRLMMDLVVNHSSDEHAWFQEARKSRDNPYHGYYLWRDPKADGSPPTNWEAAFNGSVWEWNEATGEYYLHMFSRKQPDLNWENPALRAEVYDVMRFWLDKGVDGFRMDVINMVSKPWNADGSLPDAPVVRGGFLQPGFALTCNGPRLLEFLREMREQVLDHYDTITVGEAPLATITQGRELTNPETGALNMLFQFEHMDLDSVGGHVNGKWALKPLDLRDLKATMTRWQDALYQQGWNSLYLNNHDQPRPVSRFGDDGRYRVASAKMLATFLHGMQGTPYVYQGEELGMTNVAFPSIDDYQDIEIRNMYRVATEERGMDPAEVMASIHAKGRDNARTPMPWDTSANAGFTTGTPWLKLNPNYPQINAAQAVADPASVFQYYRRLIAMRRVHPVLVHGRYALLVPDHPQLYAYTRTLSKGAGEPAECWLVVCNFSGDTPVFDLPADVPASGCDWMLGNYPPCEGDALHGSPLRPWEARMLRLHA</sequence>
<proteinExistence type="inferred from homology"/>
<keyword evidence="3 5" id="KW-0326">Glycosidase</keyword>
<dbReference type="InterPro" id="IPR045857">
    <property type="entry name" value="O16G_dom_2"/>
</dbReference>
<protein>
    <submittedName>
        <fullName evidence="5">Oligo-1,6-glucosidase</fullName>
        <ecNumber evidence="5">3.2.1.10</ecNumber>
    </submittedName>
</protein>
<comment type="similarity">
    <text evidence="1">Belongs to the glycosyl hydrolase 13 family.</text>
</comment>
<gene>
    <name evidence="5" type="ORF">BDD16_002674</name>
</gene>
<evidence type="ECO:0000256" key="3">
    <source>
        <dbReference type="ARBA" id="ARBA00023295"/>
    </source>
</evidence>
<dbReference type="FunFam" id="3.90.400.10:FF:000002">
    <property type="entry name" value="Sucrose isomerase"/>
    <property type="match status" value="1"/>
</dbReference>
<dbReference type="AlphaFoldDB" id="A0A7Y9U657"/>
<evidence type="ECO:0000313" key="6">
    <source>
        <dbReference type="Proteomes" id="UP000518288"/>
    </source>
</evidence>
<organism evidence="5 6">
    <name type="scientific">Sphaerotilus montanus</name>
    <dbReference type="NCBI Taxonomy" id="522889"/>
    <lineage>
        <taxon>Bacteria</taxon>
        <taxon>Pseudomonadati</taxon>
        <taxon>Pseudomonadota</taxon>
        <taxon>Betaproteobacteria</taxon>
        <taxon>Burkholderiales</taxon>
        <taxon>Sphaerotilaceae</taxon>
        <taxon>Sphaerotilus</taxon>
    </lineage>
</organism>
<dbReference type="Gene3D" id="3.20.20.80">
    <property type="entry name" value="Glycosidases"/>
    <property type="match status" value="1"/>
</dbReference>
<dbReference type="SUPFAM" id="SSF51011">
    <property type="entry name" value="Glycosyl hydrolase domain"/>
    <property type="match status" value="1"/>
</dbReference>
<comment type="caution">
    <text evidence="5">The sequence shown here is derived from an EMBL/GenBank/DDBJ whole genome shotgun (WGS) entry which is preliminary data.</text>
</comment>